<feature type="chain" id="PRO_5029467288" description="Ig-like domain-containing protein" evidence="6">
    <location>
        <begin position="21"/>
        <end position="105"/>
    </location>
</feature>
<evidence type="ECO:0000256" key="6">
    <source>
        <dbReference type="SAM" id="SignalP"/>
    </source>
</evidence>
<keyword evidence="5" id="KW-1279">T cell receptor</keyword>
<dbReference type="FunCoup" id="G3VQ85">
    <property type="interactions" value="129"/>
</dbReference>
<dbReference type="GeneTree" id="ENSGT00940000153073"/>
<evidence type="ECO:0000256" key="2">
    <source>
        <dbReference type="ARBA" id="ARBA00023130"/>
    </source>
</evidence>
<dbReference type="AlphaFoldDB" id="G3VQ85"/>
<accession>G3VQ85</accession>
<name>G3VQ85_SARHA</name>
<dbReference type="Proteomes" id="UP000007648">
    <property type="component" value="Unassembled WGS sequence"/>
</dbReference>
<evidence type="ECO:0000256" key="4">
    <source>
        <dbReference type="ARBA" id="ARBA00023319"/>
    </source>
</evidence>
<reference evidence="8" key="3">
    <citation type="submission" date="2025-09" db="UniProtKB">
        <authorList>
            <consortium name="Ensembl"/>
        </authorList>
    </citation>
    <scope>IDENTIFICATION</scope>
</reference>
<organism evidence="8 9">
    <name type="scientific">Sarcophilus harrisii</name>
    <name type="common">Tasmanian devil</name>
    <name type="synonym">Sarcophilus laniarius</name>
    <dbReference type="NCBI Taxonomy" id="9305"/>
    <lineage>
        <taxon>Eukaryota</taxon>
        <taxon>Metazoa</taxon>
        <taxon>Chordata</taxon>
        <taxon>Craniata</taxon>
        <taxon>Vertebrata</taxon>
        <taxon>Euteleostomi</taxon>
        <taxon>Mammalia</taxon>
        <taxon>Metatheria</taxon>
        <taxon>Dasyuromorphia</taxon>
        <taxon>Dasyuridae</taxon>
        <taxon>Sarcophilus</taxon>
    </lineage>
</organism>
<dbReference type="eggNOG" id="ENOG502S83R">
    <property type="taxonomic scope" value="Eukaryota"/>
</dbReference>
<dbReference type="Gene3D" id="2.60.40.10">
    <property type="entry name" value="Immunoglobulins"/>
    <property type="match status" value="1"/>
</dbReference>
<dbReference type="HOGENOM" id="CLU_077975_8_0_1"/>
<dbReference type="InParanoid" id="G3VQ85"/>
<dbReference type="InterPro" id="IPR051287">
    <property type="entry name" value="TCR_variable_region"/>
</dbReference>
<dbReference type="GO" id="GO:0002250">
    <property type="term" value="P:adaptive immune response"/>
    <property type="evidence" value="ECO:0007669"/>
    <property type="project" value="UniProtKB-KW"/>
</dbReference>
<dbReference type="Pfam" id="PF07686">
    <property type="entry name" value="V-set"/>
    <property type="match status" value="1"/>
</dbReference>
<dbReference type="SUPFAM" id="SSF48726">
    <property type="entry name" value="Immunoglobulin"/>
    <property type="match status" value="1"/>
</dbReference>
<keyword evidence="9" id="KW-1185">Reference proteome</keyword>
<dbReference type="InterPro" id="IPR007110">
    <property type="entry name" value="Ig-like_dom"/>
</dbReference>
<reference evidence="8" key="2">
    <citation type="submission" date="2025-08" db="UniProtKB">
        <authorList>
            <consortium name="Ensembl"/>
        </authorList>
    </citation>
    <scope>IDENTIFICATION</scope>
</reference>
<keyword evidence="1 6" id="KW-0732">Signal</keyword>
<dbReference type="PANTHER" id="PTHR19367:SF18">
    <property type="entry name" value="T CELL RECEPTOR ALPHA VARIABLE 16"/>
    <property type="match status" value="1"/>
</dbReference>
<proteinExistence type="predicted"/>
<keyword evidence="2" id="KW-1064">Adaptive immunity</keyword>
<dbReference type="PROSITE" id="PS50835">
    <property type="entry name" value="IG_LIKE"/>
    <property type="match status" value="1"/>
</dbReference>
<feature type="signal peptide" evidence="6">
    <location>
        <begin position="1"/>
        <end position="20"/>
    </location>
</feature>
<dbReference type="PANTHER" id="PTHR19367">
    <property type="entry name" value="T-CELL RECEPTOR ALPHA CHAIN V REGION"/>
    <property type="match status" value="1"/>
</dbReference>
<protein>
    <recommendedName>
        <fullName evidence="7">Ig-like domain-containing protein</fullName>
    </recommendedName>
</protein>
<dbReference type="GO" id="GO:0042101">
    <property type="term" value="C:T cell receptor complex"/>
    <property type="evidence" value="ECO:0007669"/>
    <property type="project" value="UniProtKB-KW"/>
</dbReference>
<keyword evidence="5" id="KW-0391">Immunity</keyword>
<dbReference type="InterPro" id="IPR013783">
    <property type="entry name" value="Ig-like_fold"/>
</dbReference>
<dbReference type="STRING" id="9305.ENSSHAP00000005340"/>
<evidence type="ECO:0000256" key="1">
    <source>
        <dbReference type="ARBA" id="ARBA00022729"/>
    </source>
</evidence>
<sequence length="105" mass="11989">MILVSILIFVMIFLLGTTEAQSVTQPEDSVFVSEGSSVELNCTYSYSGSPLLFWYVWYPNQGPQVLLRHTSEESNNGFQAKINKAESSYHLKKRHVQEKDSAMYF</sequence>
<reference evidence="8 9" key="1">
    <citation type="journal article" date="2011" name="Proc. Natl. Acad. Sci. U.S.A.">
        <title>Genetic diversity and population structure of the endangered marsupial Sarcophilus harrisii (Tasmanian devil).</title>
        <authorList>
            <person name="Miller W."/>
            <person name="Hayes V.M."/>
            <person name="Ratan A."/>
            <person name="Petersen D.C."/>
            <person name="Wittekindt N.E."/>
            <person name="Miller J."/>
            <person name="Walenz B."/>
            <person name="Knight J."/>
            <person name="Qi J."/>
            <person name="Zhao F."/>
            <person name="Wang Q."/>
            <person name="Bedoya-Reina O.C."/>
            <person name="Katiyar N."/>
            <person name="Tomsho L.P."/>
            <person name="Kasson L.M."/>
            <person name="Hardie R.A."/>
            <person name="Woodbridge P."/>
            <person name="Tindall E.A."/>
            <person name="Bertelsen M.F."/>
            <person name="Dixon D."/>
            <person name="Pyecroft S."/>
            <person name="Helgen K.M."/>
            <person name="Lesk A.M."/>
            <person name="Pringle T.H."/>
            <person name="Patterson N."/>
            <person name="Zhang Y."/>
            <person name="Kreiss A."/>
            <person name="Woods G.M."/>
            <person name="Jones M.E."/>
            <person name="Schuster S.C."/>
        </authorList>
    </citation>
    <scope>NUCLEOTIDE SEQUENCE [LARGE SCALE GENOMIC DNA]</scope>
</reference>
<dbReference type="Ensembl" id="ENSSHAT00000005393.2">
    <property type="protein sequence ID" value="ENSSHAP00000005340.2"/>
    <property type="gene ID" value="ENSSHAG00000021446.1"/>
</dbReference>
<dbReference type="InterPro" id="IPR013106">
    <property type="entry name" value="Ig_V-set"/>
</dbReference>
<evidence type="ECO:0000313" key="9">
    <source>
        <dbReference type="Proteomes" id="UP000007648"/>
    </source>
</evidence>
<evidence type="ECO:0000256" key="3">
    <source>
        <dbReference type="ARBA" id="ARBA00023170"/>
    </source>
</evidence>
<feature type="domain" description="Ig-like" evidence="7">
    <location>
        <begin position="21"/>
        <end position="105"/>
    </location>
</feature>
<keyword evidence="3" id="KW-0675">Receptor</keyword>
<keyword evidence="4" id="KW-0393">Immunoglobulin domain</keyword>
<evidence type="ECO:0000256" key="5">
    <source>
        <dbReference type="ARBA" id="ARBA00043266"/>
    </source>
</evidence>
<dbReference type="InterPro" id="IPR036179">
    <property type="entry name" value="Ig-like_dom_sf"/>
</dbReference>
<evidence type="ECO:0000313" key="8">
    <source>
        <dbReference type="Ensembl" id="ENSSHAP00000005340.2"/>
    </source>
</evidence>
<evidence type="ECO:0000259" key="7">
    <source>
        <dbReference type="PROSITE" id="PS50835"/>
    </source>
</evidence>